<sequence>MGVNSPVSEPEFDLNSSFVPVNVSDFIKELSMITDVSERAKKIDDYVLHLQDELNKVDAFKRQLPLCMLLLNDAIERFKEEKMKCMEMETRPLIEEFLTLKGGKSDENGGAIKSIDCSEKKNWMSSVQLWSTNVQFHNFGHDFLSNLKSVREEDGSRSSGGCDQICDKLRSSGGAFVPFKRQSGPMLKEKLDDLAKEKKKKNLAISNLSLCVPVVEIDKNSKGNNIRGTSSSDSALTERKRRRCWSPDLHRRFVNALEQLGGPHVATPKQIREVMQVNDLTNDEVKSHLQKYRLHVRKLPAGKVNCPWLAQDRYNSMSNSSISQSGSPEGPLGSAKGVSTTGGDSLEEEEEKSEGHNWKGRRPKLIDDRL</sequence>
<feature type="domain" description="HTH myb-type" evidence="7">
    <location>
        <begin position="237"/>
        <end position="297"/>
    </location>
</feature>
<dbReference type="AlphaFoldDB" id="A0AAD8MNN1"/>
<dbReference type="Pfam" id="PF00249">
    <property type="entry name" value="Myb_DNA-binding"/>
    <property type="match status" value="1"/>
</dbReference>
<keyword evidence="9" id="KW-1185">Reference proteome</keyword>
<evidence type="ECO:0000256" key="4">
    <source>
        <dbReference type="ARBA" id="ARBA00023163"/>
    </source>
</evidence>
<dbReference type="GO" id="GO:0005634">
    <property type="term" value="C:nucleus"/>
    <property type="evidence" value="ECO:0007669"/>
    <property type="project" value="UniProtKB-SubCell"/>
</dbReference>
<dbReference type="InterPro" id="IPR009057">
    <property type="entry name" value="Homeodomain-like_sf"/>
</dbReference>
<dbReference type="GO" id="GO:0003677">
    <property type="term" value="F:DNA binding"/>
    <property type="evidence" value="ECO:0007669"/>
    <property type="project" value="UniProtKB-KW"/>
</dbReference>
<dbReference type="PROSITE" id="PS51294">
    <property type="entry name" value="HTH_MYB"/>
    <property type="match status" value="1"/>
</dbReference>
<dbReference type="NCBIfam" id="TIGR01557">
    <property type="entry name" value="myb_SHAQKYF"/>
    <property type="match status" value="1"/>
</dbReference>
<gene>
    <name evidence="8" type="ORF">POM88_021075</name>
</gene>
<evidence type="ECO:0000256" key="2">
    <source>
        <dbReference type="ARBA" id="ARBA00023015"/>
    </source>
</evidence>
<feature type="region of interest" description="Disordered" evidence="6">
    <location>
        <begin position="317"/>
        <end position="370"/>
    </location>
</feature>
<organism evidence="8 9">
    <name type="scientific">Heracleum sosnowskyi</name>
    <dbReference type="NCBI Taxonomy" id="360622"/>
    <lineage>
        <taxon>Eukaryota</taxon>
        <taxon>Viridiplantae</taxon>
        <taxon>Streptophyta</taxon>
        <taxon>Embryophyta</taxon>
        <taxon>Tracheophyta</taxon>
        <taxon>Spermatophyta</taxon>
        <taxon>Magnoliopsida</taxon>
        <taxon>eudicotyledons</taxon>
        <taxon>Gunneridae</taxon>
        <taxon>Pentapetalae</taxon>
        <taxon>asterids</taxon>
        <taxon>campanulids</taxon>
        <taxon>Apiales</taxon>
        <taxon>Apiaceae</taxon>
        <taxon>Apioideae</taxon>
        <taxon>apioid superclade</taxon>
        <taxon>Tordylieae</taxon>
        <taxon>Tordyliinae</taxon>
        <taxon>Heracleum</taxon>
    </lineage>
</organism>
<dbReference type="GO" id="GO:0003700">
    <property type="term" value="F:DNA-binding transcription factor activity"/>
    <property type="evidence" value="ECO:0007669"/>
    <property type="project" value="InterPro"/>
</dbReference>
<evidence type="ECO:0000256" key="1">
    <source>
        <dbReference type="ARBA" id="ARBA00004123"/>
    </source>
</evidence>
<evidence type="ECO:0000313" key="8">
    <source>
        <dbReference type="EMBL" id="KAK1383340.1"/>
    </source>
</evidence>
<dbReference type="InterPro" id="IPR017930">
    <property type="entry name" value="Myb_dom"/>
</dbReference>
<evidence type="ECO:0000256" key="5">
    <source>
        <dbReference type="ARBA" id="ARBA00023242"/>
    </source>
</evidence>
<comment type="subcellular location">
    <subcellularLocation>
        <location evidence="1">Nucleus</location>
    </subcellularLocation>
</comment>
<dbReference type="Gene3D" id="1.10.10.60">
    <property type="entry name" value="Homeodomain-like"/>
    <property type="match status" value="1"/>
</dbReference>
<reference evidence="8" key="2">
    <citation type="submission" date="2023-05" db="EMBL/GenBank/DDBJ databases">
        <authorList>
            <person name="Schelkunov M.I."/>
        </authorList>
    </citation>
    <scope>NUCLEOTIDE SEQUENCE</scope>
    <source>
        <strain evidence="8">Hsosn_3</strain>
        <tissue evidence="8">Leaf</tissue>
    </source>
</reference>
<dbReference type="InterPro" id="IPR044787">
    <property type="entry name" value="HHO5-like"/>
</dbReference>
<keyword evidence="2" id="KW-0805">Transcription regulation</keyword>
<evidence type="ECO:0000259" key="7">
    <source>
        <dbReference type="PROSITE" id="PS51294"/>
    </source>
</evidence>
<accession>A0AAD8MNN1</accession>
<dbReference type="InterPro" id="IPR001005">
    <property type="entry name" value="SANT/Myb"/>
</dbReference>
<keyword evidence="5" id="KW-0539">Nucleus</keyword>
<dbReference type="InterPro" id="IPR006447">
    <property type="entry name" value="Myb_dom_plants"/>
</dbReference>
<keyword evidence="3" id="KW-0238">DNA-binding</keyword>
<name>A0AAD8MNN1_9APIA</name>
<protein>
    <submittedName>
        <fullName evidence="8">Transcription factor HHO5</fullName>
    </submittedName>
</protein>
<keyword evidence="4" id="KW-0804">Transcription</keyword>
<dbReference type="EMBL" id="JAUIZM010000005">
    <property type="protein sequence ID" value="KAK1383340.1"/>
    <property type="molecule type" value="Genomic_DNA"/>
</dbReference>
<dbReference type="Proteomes" id="UP001237642">
    <property type="component" value="Unassembled WGS sequence"/>
</dbReference>
<dbReference type="SUPFAM" id="SSF46689">
    <property type="entry name" value="Homeodomain-like"/>
    <property type="match status" value="1"/>
</dbReference>
<evidence type="ECO:0000313" key="9">
    <source>
        <dbReference type="Proteomes" id="UP001237642"/>
    </source>
</evidence>
<dbReference type="PANTHER" id="PTHR31003:SF22">
    <property type="entry name" value="TRANSCRIPTION FACTOR HHO5"/>
    <property type="match status" value="1"/>
</dbReference>
<dbReference type="PANTHER" id="PTHR31003">
    <property type="entry name" value="MYB FAMILY TRANSCRIPTION FACTOR"/>
    <property type="match status" value="1"/>
</dbReference>
<comment type="caution">
    <text evidence="8">The sequence shown here is derived from an EMBL/GenBank/DDBJ whole genome shotgun (WGS) entry which is preliminary data.</text>
</comment>
<dbReference type="FunFam" id="1.10.10.60:FF:000002">
    <property type="entry name" value="Myb family transcription factor"/>
    <property type="match status" value="1"/>
</dbReference>
<feature type="compositionally biased region" description="Low complexity" evidence="6">
    <location>
        <begin position="317"/>
        <end position="327"/>
    </location>
</feature>
<evidence type="ECO:0000256" key="3">
    <source>
        <dbReference type="ARBA" id="ARBA00023125"/>
    </source>
</evidence>
<evidence type="ECO:0000256" key="6">
    <source>
        <dbReference type="SAM" id="MobiDB-lite"/>
    </source>
</evidence>
<dbReference type="Pfam" id="PF26575">
    <property type="entry name" value="HHO5_N"/>
    <property type="match status" value="1"/>
</dbReference>
<reference evidence="8" key="1">
    <citation type="submission" date="2023-02" db="EMBL/GenBank/DDBJ databases">
        <title>Genome of toxic invasive species Heracleum sosnowskyi carries increased number of genes despite the absence of recent whole-genome duplications.</title>
        <authorList>
            <person name="Schelkunov M."/>
            <person name="Shtratnikova V."/>
            <person name="Makarenko M."/>
            <person name="Klepikova A."/>
            <person name="Omelchenko D."/>
            <person name="Novikova G."/>
            <person name="Obukhova E."/>
            <person name="Bogdanov V."/>
            <person name="Penin A."/>
            <person name="Logacheva M."/>
        </authorList>
    </citation>
    <scope>NUCLEOTIDE SEQUENCE</scope>
    <source>
        <strain evidence="8">Hsosn_3</strain>
        <tissue evidence="8">Leaf</tissue>
    </source>
</reference>
<dbReference type="InterPro" id="IPR058673">
    <property type="entry name" value="HHO5-like_N"/>
</dbReference>
<proteinExistence type="predicted"/>